<evidence type="ECO:0000259" key="7">
    <source>
        <dbReference type="Pfam" id="PF04932"/>
    </source>
</evidence>
<dbReference type="PANTHER" id="PTHR37422:SF13">
    <property type="entry name" value="LIPOPOLYSACCHARIDE BIOSYNTHESIS PROTEIN PA4999-RELATED"/>
    <property type="match status" value="1"/>
</dbReference>
<feature type="domain" description="O-antigen ligase-related" evidence="7">
    <location>
        <begin position="259"/>
        <end position="388"/>
    </location>
</feature>
<keyword evidence="3 6" id="KW-1133">Transmembrane helix</keyword>
<dbReference type="Pfam" id="PF04932">
    <property type="entry name" value="Wzy_C"/>
    <property type="match status" value="1"/>
</dbReference>
<feature type="transmembrane region" description="Helical" evidence="6">
    <location>
        <begin position="62"/>
        <end position="84"/>
    </location>
</feature>
<dbReference type="AlphaFoldDB" id="A0A291DE50"/>
<keyword evidence="8" id="KW-0436">Ligase</keyword>
<feature type="transmembrane region" description="Helical" evidence="6">
    <location>
        <begin position="119"/>
        <end position="140"/>
    </location>
</feature>
<dbReference type="EMBL" id="CP023510">
    <property type="protein sequence ID" value="ATF62776.1"/>
    <property type="molecule type" value="Genomic_DNA"/>
</dbReference>
<name>A0A291DE50_9MICC</name>
<evidence type="ECO:0000256" key="1">
    <source>
        <dbReference type="ARBA" id="ARBA00004141"/>
    </source>
</evidence>
<organism evidence="8 9">
    <name type="scientific">Rothia mucilaginosa</name>
    <dbReference type="NCBI Taxonomy" id="43675"/>
    <lineage>
        <taxon>Bacteria</taxon>
        <taxon>Bacillati</taxon>
        <taxon>Actinomycetota</taxon>
        <taxon>Actinomycetes</taxon>
        <taxon>Micrococcales</taxon>
        <taxon>Micrococcaceae</taxon>
        <taxon>Rothia</taxon>
    </lineage>
</organism>
<feature type="transmembrane region" description="Helical" evidence="6">
    <location>
        <begin position="250"/>
        <end position="269"/>
    </location>
</feature>
<sequence>MVSSSVLSPPGTSPVALKDSAGSVATPPSGILRARARIRPLSTAQKKLPAWPLLALLYGFPALWALGVLQIAPLVLAAIMLFYLIIRGNVRVPGSLWVWGAFCVWVVVAALALTRSTDIIGWGLRFVNILSAGIYALYYYNARSSISLNRVLGGLATLWVTLIVLGYGGVLFPEFRLRTPMSFIMPSGFMQNPLVRDYMLPPLAEVQRPWGAPEAYIRPSAPFPYANSWGLAYTLLTPVMLACLLRLRSIWLRIALLIGMALSTVPAIATSNRGMFIGLGVSAAYVLLRQFLAANWRAVGMGVAAIAAVVVALFASGTVDNILGRQDYSDSTGGRAALYRATWKATLESPIIGYGTPRMEPSIGVSMGTQGYLWTLMFCFGFVGLALFALFMVCTVASGARVKTTSGYWLHSVPVACCVVFIFYSFDIAQMTILMLASMACIRSIRDGEGL</sequence>
<evidence type="ECO:0000313" key="9">
    <source>
        <dbReference type="Proteomes" id="UP000218628"/>
    </source>
</evidence>
<evidence type="ECO:0000256" key="6">
    <source>
        <dbReference type="SAM" id="Phobius"/>
    </source>
</evidence>
<feature type="transmembrane region" description="Helical" evidence="6">
    <location>
        <begin position="408"/>
        <end position="426"/>
    </location>
</feature>
<feature type="transmembrane region" description="Helical" evidence="6">
    <location>
        <begin position="275"/>
        <end position="292"/>
    </location>
</feature>
<gene>
    <name evidence="8" type="ORF">CO690_03410</name>
</gene>
<accession>A0A291DE50</accession>
<feature type="transmembrane region" description="Helical" evidence="6">
    <location>
        <begin position="226"/>
        <end position="245"/>
    </location>
</feature>
<evidence type="ECO:0000256" key="2">
    <source>
        <dbReference type="ARBA" id="ARBA00022692"/>
    </source>
</evidence>
<dbReference type="GO" id="GO:0016020">
    <property type="term" value="C:membrane"/>
    <property type="evidence" value="ECO:0007669"/>
    <property type="project" value="UniProtKB-SubCell"/>
</dbReference>
<keyword evidence="2 6" id="KW-0812">Transmembrane</keyword>
<evidence type="ECO:0000256" key="4">
    <source>
        <dbReference type="ARBA" id="ARBA00023136"/>
    </source>
</evidence>
<feature type="transmembrane region" description="Helical" evidence="6">
    <location>
        <begin position="372"/>
        <end position="396"/>
    </location>
</feature>
<evidence type="ECO:0000256" key="5">
    <source>
        <dbReference type="SAM" id="MobiDB-lite"/>
    </source>
</evidence>
<evidence type="ECO:0000256" key="3">
    <source>
        <dbReference type="ARBA" id="ARBA00022989"/>
    </source>
</evidence>
<dbReference type="GO" id="GO:0016874">
    <property type="term" value="F:ligase activity"/>
    <property type="evidence" value="ECO:0007669"/>
    <property type="project" value="UniProtKB-KW"/>
</dbReference>
<evidence type="ECO:0000313" key="8">
    <source>
        <dbReference type="EMBL" id="ATF62776.1"/>
    </source>
</evidence>
<protein>
    <submittedName>
        <fullName evidence="8">Ligase</fullName>
    </submittedName>
</protein>
<proteinExistence type="predicted"/>
<dbReference type="InterPro" id="IPR051533">
    <property type="entry name" value="WaaL-like"/>
</dbReference>
<feature type="transmembrane region" description="Helical" evidence="6">
    <location>
        <begin position="96"/>
        <end position="113"/>
    </location>
</feature>
<keyword evidence="4 6" id="KW-0472">Membrane</keyword>
<dbReference type="InterPro" id="IPR007016">
    <property type="entry name" value="O-antigen_ligase-rel_domated"/>
</dbReference>
<dbReference type="PANTHER" id="PTHR37422">
    <property type="entry name" value="TEICHURONIC ACID BIOSYNTHESIS PROTEIN TUAE"/>
    <property type="match status" value="1"/>
</dbReference>
<comment type="subcellular location">
    <subcellularLocation>
        <location evidence="1">Membrane</location>
        <topology evidence="1">Multi-pass membrane protein</topology>
    </subcellularLocation>
</comment>
<dbReference type="RefSeq" id="WP_096740779.1">
    <property type="nucleotide sequence ID" value="NZ_CP023510.1"/>
</dbReference>
<feature type="region of interest" description="Disordered" evidence="5">
    <location>
        <begin position="1"/>
        <end position="23"/>
    </location>
</feature>
<feature type="transmembrane region" description="Helical" evidence="6">
    <location>
        <begin position="299"/>
        <end position="319"/>
    </location>
</feature>
<feature type="transmembrane region" description="Helical" evidence="6">
    <location>
        <begin position="152"/>
        <end position="172"/>
    </location>
</feature>
<reference evidence="9" key="1">
    <citation type="submission" date="2017-09" db="EMBL/GenBank/DDBJ databases">
        <title>FDA dAtabase for Regulatory Grade micrObial Sequences (FDA-ARGOS): Supporting development and validation of Infectious Disease Dx tests.</title>
        <authorList>
            <person name="Minogue T."/>
            <person name="Wolcott M."/>
            <person name="Wasieloski L."/>
            <person name="Aguilar W."/>
            <person name="Moore D."/>
            <person name="Tallon L."/>
            <person name="Sadzewicz L."/>
            <person name="Ott S."/>
            <person name="Zhao X."/>
            <person name="Nagaraj S."/>
            <person name="Vavikolanu K."/>
            <person name="Aluvathingal J."/>
            <person name="Nadendla S."/>
            <person name="Sichtig H."/>
        </authorList>
    </citation>
    <scope>NUCLEOTIDE SEQUENCE [LARGE SCALE GENOMIC DNA]</scope>
    <source>
        <strain evidence="9">FDAARGOS_369</strain>
    </source>
</reference>
<dbReference type="Proteomes" id="UP000218628">
    <property type="component" value="Chromosome"/>
</dbReference>